<dbReference type="EMBL" id="SMKI01000700">
    <property type="protein sequence ID" value="TDC61958.1"/>
    <property type="molecule type" value="Genomic_DNA"/>
</dbReference>
<protein>
    <submittedName>
        <fullName evidence="6">TetR/AcrR family transcriptional regulator</fullName>
    </submittedName>
</protein>
<dbReference type="SUPFAM" id="SSF48498">
    <property type="entry name" value="Tetracyclin repressor-like, C-terminal domain"/>
    <property type="match status" value="1"/>
</dbReference>
<dbReference type="Proteomes" id="UP000295345">
    <property type="component" value="Unassembled WGS sequence"/>
</dbReference>
<dbReference type="InterPro" id="IPR050109">
    <property type="entry name" value="HTH-type_TetR-like_transc_reg"/>
</dbReference>
<dbReference type="OrthoDB" id="2570341at2"/>
<evidence type="ECO:0000313" key="7">
    <source>
        <dbReference type="Proteomes" id="UP000295345"/>
    </source>
</evidence>
<gene>
    <name evidence="6" type="ORF">E1283_34870</name>
</gene>
<evidence type="ECO:0000259" key="5">
    <source>
        <dbReference type="PROSITE" id="PS50977"/>
    </source>
</evidence>
<dbReference type="PRINTS" id="PR00455">
    <property type="entry name" value="HTHTETR"/>
</dbReference>
<evidence type="ECO:0000256" key="2">
    <source>
        <dbReference type="ARBA" id="ARBA00023125"/>
    </source>
</evidence>
<dbReference type="Gene3D" id="1.10.10.60">
    <property type="entry name" value="Homeodomain-like"/>
    <property type="match status" value="1"/>
</dbReference>
<sequence length="270" mass="29025">MYTVHGSRIVSNDDGSGMAAERGSGRDPAYLMDLLWRTQPSGSRGPRGSLSVDRVVAAAVEIADTEGIAGVSMRRVAERLGVTTMSLYNYVPSKDDLLDLMFDMAAGEPDPTDWPDDWRGGLTAFAMAQRQALLARPWMLDVPISAPPMGPSNLAWMEAALSIMDDTPLTEGDMMGVLSILSGHVLNEARLQVTMERATPRLGVEYADWNVLYGQMLARAAASGSYPTVARVAAKAFTEEESGGPDADFRYGVDYVLDGAAALMRARQAG</sequence>
<reference evidence="6 7" key="1">
    <citation type="submission" date="2019-03" db="EMBL/GenBank/DDBJ databases">
        <title>Draft genome sequences of novel Actinobacteria.</title>
        <authorList>
            <person name="Sahin N."/>
            <person name="Ay H."/>
            <person name="Saygin H."/>
        </authorList>
    </citation>
    <scope>NUCLEOTIDE SEQUENCE [LARGE SCALE GENOMIC DNA]</scope>
    <source>
        <strain evidence="6 7">DSM 41900</strain>
    </source>
</reference>
<keyword evidence="7" id="KW-1185">Reference proteome</keyword>
<dbReference type="InterPro" id="IPR009057">
    <property type="entry name" value="Homeodomain-like_sf"/>
</dbReference>
<dbReference type="GO" id="GO:0000976">
    <property type="term" value="F:transcription cis-regulatory region binding"/>
    <property type="evidence" value="ECO:0007669"/>
    <property type="project" value="TreeGrafter"/>
</dbReference>
<proteinExistence type="predicted"/>
<keyword evidence="3" id="KW-0804">Transcription</keyword>
<dbReference type="InterPro" id="IPR004111">
    <property type="entry name" value="Repressor_TetR_C"/>
</dbReference>
<dbReference type="GO" id="GO:0045892">
    <property type="term" value="P:negative regulation of DNA-templated transcription"/>
    <property type="evidence" value="ECO:0007669"/>
    <property type="project" value="InterPro"/>
</dbReference>
<comment type="caution">
    <text evidence="6">The sequence shown here is derived from an EMBL/GenBank/DDBJ whole genome shotgun (WGS) entry which is preliminary data.</text>
</comment>
<dbReference type="Gene3D" id="1.10.357.10">
    <property type="entry name" value="Tetracycline Repressor, domain 2"/>
    <property type="match status" value="1"/>
</dbReference>
<evidence type="ECO:0000256" key="1">
    <source>
        <dbReference type="ARBA" id="ARBA00023015"/>
    </source>
</evidence>
<dbReference type="Pfam" id="PF02909">
    <property type="entry name" value="TetR_C_1"/>
    <property type="match status" value="1"/>
</dbReference>
<dbReference type="AlphaFoldDB" id="A0A4R4SF23"/>
<keyword evidence="1" id="KW-0805">Transcription regulation</keyword>
<dbReference type="PANTHER" id="PTHR30055:SF151">
    <property type="entry name" value="TRANSCRIPTIONAL REGULATORY PROTEIN"/>
    <property type="match status" value="1"/>
</dbReference>
<dbReference type="SUPFAM" id="SSF46689">
    <property type="entry name" value="Homeodomain-like"/>
    <property type="match status" value="1"/>
</dbReference>
<evidence type="ECO:0000256" key="4">
    <source>
        <dbReference type="PROSITE-ProRule" id="PRU00335"/>
    </source>
</evidence>
<feature type="DNA-binding region" description="H-T-H motif" evidence="4">
    <location>
        <begin position="72"/>
        <end position="91"/>
    </location>
</feature>
<dbReference type="InterPro" id="IPR036271">
    <property type="entry name" value="Tet_transcr_reg_TetR-rel_C_sf"/>
</dbReference>
<organism evidence="6 7">
    <name type="scientific">Streptomyces hainanensis</name>
    <dbReference type="NCBI Taxonomy" id="402648"/>
    <lineage>
        <taxon>Bacteria</taxon>
        <taxon>Bacillati</taxon>
        <taxon>Actinomycetota</taxon>
        <taxon>Actinomycetes</taxon>
        <taxon>Kitasatosporales</taxon>
        <taxon>Streptomycetaceae</taxon>
        <taxon>Streptomyces</taxon>
    </lineage>
</organism>
<dbReference type="GO" id="GO:0003700">
    <property type="term" value="F:DNA-binding transcription factor activity"/>
    <property type="evidence" value="ECO:0007669"/>
    <property type="project" value="TreeGrafter"/>
</dbReference>
<feature type="domain" description="HTH tetR-type" evidence="5">
    <location>
        <begin position="49"/>
        <end position="109"/>
    </location>
</feature>
<keyword evidence="2 4" id="KW-0238">DNA-binding</keyword>
<name>A0A4R4SF23_9ACTN</name>
<accession>A0A4R4SF23</accession>
<dbReference type="PROSITE" id="PS50977">
    <property type="entry name" value="HTH_TETR_2"/>
    <property type="match status" value="1"/>
</dbReference>
<dbReference type="InterPro" id="IPR001647">
    <property type="entry name" value="HTH_TetR"/>
</dbReference>
<evidence type="ECO:0000256" key="3">
    <source>
        <dbReference type="ARBA" id="ARBA00023163"/>
    </source>
</evidence>
<dbReference type="Pfam" id="PF00440">
    <property type="entry name" value="TetR_N"/>
    <property type="match status" value="1"/>
</dbReference>
<evidence type="ECO:0000313" key="6">
    <source>
        <dbReference type="EMBL" id="TDC61958.1"/>
    </source>
</evidence>
<dbReference type="PANTHER" id="PTHR30055">
    <property type="entry name" value="HTH-TYPE TRANSCRIPTIONAL REGULATOR RUTR"/>
    <property type="match status" value="1"/>
</dbReference>